<evidence type="ECO:0000256" key="1">
    <source>
        <dbReference type="SAM" id="MobiDB-lite"/>
    </source>
</evidence>
<proteinExistence type="predicted"/>
<reference evidence="2" key="1">
    <citation type="journal article" date="2023" name="G3 (Bethesda)">
        <title>A reference genome for the long-term kleptoplast-retaining sea slug Elysia crispata morphotype clarki.</title>
        <authorList>
            <person name="Eastman K.E."/>
            <person name="Pendleton A.L."/>
            <person name="Shaikh M.A."/>
            <person name="Suttiyut T."/>
            <person name="Ogas R."/>
            <person name="Tomko P."/>
            <person name="Gavelis G."/>
            <person name="Widhalm J.R."/>
            <person name="Wisecaver J.H."/>
        </authorList>
    </citation>
    <scope>NUCLEOTIDE SEQUENCE</scope>
    <source>
        <strain evidence="2">ECLA1</strain>
    </source>
</reference>
<organism evidence="2 3">
    <name type="scientific">Elysia crispata</name>
    <name type="common">lettuce slug</name>
    <dbReference type="NCBI Taxonomy" id="231223"/>
    <lineage>
        <taxon>Eukaryota</taxon>
        <taxon>Metazoa</taxon>
        <taxon>Spiralia</taxon>
        <taxon>Lophotrochozoa</taxon>
        <taxon>Mollusca</taxon>
        <taxon>Gastropoda</taxon>
        <taxon>Heterobranchia</taxon>
        <taxon>Euthyneura</taxon>
        <taxon>Panpulmonata</taxon>
        <taxon>Sacoglossa</taxon>
        <taxon>Placobranchoidea</taxon>
        <taxon>Plakobranchidae</taxon>
        <taxon>Elysia</taxon>
    </lineage>
</organism>
<evidence type="ECO:0000313" key="3">
    <source>
        <dbReference type="Proteomes" id="UP001283361"/>
    </source>
</evidence>
<feature type="region of interest" description="Disordered" evidence="1">
    <location>
        <begin position="120"/>
        <end position="139"/>
    </location>
</feature>
<keyword evidence="3" id="KW-1185">Reference proteome</keyword>
<accession>A0AAE1DLA2</accession>
<name>A0AAE1DLA2_9GAST</name>
<sequence>MCPWIEISWSYVPGCDHGHNNQPGMCPPRHPSADHVPEDACRETHNRTVLEVRSRVTPRFAPLTEAVNTLCDHHCSEEAAGVRPVQLTPCGTFPMILGTDPGKDKSPTSFHSAMSEIDRASHGDQTISTHRRGPPITGTVVRERQPGLASVSTCTGC</sequence>
<protein>
    <submittedName>
        <fullName evidence="2">Uncharacterized protein</fullName>
    </submittedName>
</protein>
<dbReference type="EMBL" id="JAWDGP010003531">
    <property type="protein sequence ID" value="KAK3773578.1"/>
    <property type="molecule type" value="Genomic_DNA"/>
</dbReference>
<evidence type="ECO:0000313" key="2">
    <source>
        <dbReference type="EMBL" id="KAK3773578.1"/>
    </source>
</evidence>
<dbReference type="AlphaFoldDB" id="A0AAE1DLA2"/>
<dbReference type="Proteomes" id="UP001283361">
    <property type="component" value="Unassembled WGS sequence"/>
</dbReference>
<gene>
    <name evidence="2" type="ORF">RRG08_022287</name>
</gene>
<comment type="caution">
    <text evidence="2">The sequence shown here is derived from an EMBL/GenBank/DDBJ whole genome shotgun (WGS) entry which is preliminary data.</text>
</comment>